<organism evidence="2 3">
    <name type="scientific">Extremus antarcticus</name>
    <dbReference type="NCBI Taxonomy" id="702011"/>
    <lineage>
        <taxon>Eukaryota</taxon>
        <taxon>Fungi</taxon>
        <taxon>Dikarya</taxon>
        <taxon>Ascomycota</taxon>
        <taxon>Pezizomycotina</taxon>
        <taxon>Dothideomycetes</taxon>
        <taxon>Dothideomycetidae</taxon>
        <taxon>Mycosphaerellales</taxon>
        <taxon>Extremaceae</taxon>
        <taxon>Extremus</taxon>
    </lineage>
</organism>
<comment type="caution">
    <text evidence="2">The sequence shown here is derived from an EMBL/GenBank/DDBJ whole genome shotgun (WGS) entry which is preliminary data.</text>
</comment>
<feature type="region of interest" description="Disordered" evidence="1">
    <location>
        <begin position="235"/>
        <end position="451"/>
    </location>
</feature>
<evidence type="ECO:0008006" key="4">
    <source>
        <dbReference type="Google" id="ProtNLM"/>
    </source>
</evidence>
<feature type="compositionally biased region" description="Low complexity" evidence="1">
    <location>
        <begin position="309"/>
        <end position="325"/>
    </location>
</feature>
<evidence type="ECO:0000313" key="2">
    <source>
        <dbReference type="EMBL" id="KAK3046639.1"/>
    </source>
</evidence>
<protein>
    <recommendedName>
        <fullName evidence="4">DNA (cytosine-5)-methyltransferase 1 replication foci domain-containing protein</fullName>
    </recommendedName>
</protein>
<feature type="compositionally biased region" description="Low complexity" evidence="1">
    <location>
        <begin position="400"/>
        <end position="409"/>
    </location>
</feature>
<name>A0AAJ0G7H7_9PEZI</name>
<dbReference type="Proteomes" id="UP001271007">
    <property type="component" value="Unassembled WGS sequence"/>
</dbReference>
<evidence type="ECO:0000313" key="3">
    <source>
        <dbReference type="Proteomes" id="UP001271007"/>
    </source>
</evidence>
<feature type="compositionally biased region" description="Polar residues" evidence="1">
    <location>
        <begin position="299"/>
        <end position="308"/>
    </location>
</feature>
<feature type="compositionally biased region" description="Low complexity" evidence="1">
    <location>
        <begin position="423"/>
        <end position="451"/>
    </location>
</feature>
<proteinExistence type="predicted"/>
<accession>A0AAJ0G7H7</accession>
<dbReference type="EMBL" id="JAWDJX010000085">
    <property type="protein sequence ID" value="KAK3046639.1"/>
    <property type="molecule type" value="Genomic_DNA"/>
</dbReference>
<sequence>MTPRVLPESAVLKPRDPSNTDSDNWPVFELVDVVVTDPNQRSQPPTTLLHASAHYPLIVTGRLRQLPKQLTHLYLPDSHRSSPIEINDVRSFSYGAYEDGSIGLWACGKAGWFLVNPSPSYRQIYAEMTEAVKMLHFIADTYTTPRSSGKSRSAPPLPDPSPRELFQLYAERVMGREATSDEAAERVYKHRIFLLSSMITGKEGIAWSKKPLYKHLYKKFPADWERVREMLSGPAGQQSWQEGPARARAPSVESSSTTSSLKRKRGRPAKDGPSDVVSIASSSAASSAVKARTQKTKNETSNRSSPTVSQIRPTTSTQTRTRQGSLLGLDPGTPEAKRAKSEDEDEDSDTDSVPHPRKGKSALRLKPNVSSKGPPMKGKSAIKEDEDDEDESQRTPLLPTNRTNRNAQRTTHRPTIKTEVDEGISMPSSPSSTSQPDADPDTLPGAPNAPPAALALRLNHAPDPIQEDTWICALVGCTHKVYAASQPASQALIRQHYRLHACDDDERVQLVKRLEAPSLPAGRLIGVVRERVLGQGGLEGTRWGGSRFPEALQRTL</sequence>
<keyword evidence="3" id="KW-1185">Reference proteome</keyword>
<feature type="region of interest" description="Disordered" evidence="1">
    <location>
        <begin position="1"/>
        <end position="20"/>
    </location>
</feature>
<reference evidence="2" key="1">
    <citation type="submission" date="2023-04" db="EMBL/GenBank/DDBJ databases">
        <title>Black Yeasts Isolated from many extreme environments.</title>
        <authorList>
            <person name="Coleine C."/>
            <person name="Stajich J.E."/>
            <person name="Selbmann L."/>
        </authorList>
    </citation>
    <scope>NUCLEOTIDE SEQUENCE</scope>
    <source>
        <strain evidence="2">CCFEE 5312</strain>
    </source>
</reference>
<gene>
    <name evidence="2" type="ORF">LTR09_011921</name>
</gene>
<feature type="compositionally biased region" description="Low complexity" evidence="1">
    <location>
        <begin position="274"/>
        <end position="291"/>
    </location>
</feature>
<evidence type="ECO:0000256" key="1">
    <source>
        <dbReference type="SAM" id="MobiDB-lite"/>
    </source>
</evidence>
<dbReference type="AlphaFoldDB" id="A0AAJ0G7H7"/>